<keyword evidence="2" id="KW-1185">Reference proteome</keyword>
<dbReference type="Gene3D" id="3.40.50.1000">
    <property type="entry name" value="HAD superfamily/HAD-like"/>
    <property type="match status" value="1"/>
</dbReference>
<evidence type="ECO:0000313" key="1">
    <source>
        <dbReference type="EMBL" id="APW38391.1"/>
    </source>
</evidence>
<dbReference type="Proteomes" id="UP000186609">
    <property type="component" value="Chromosome"/>
</dbReference>
<dbReference type="EMBL" id="CP019236">
    <property type="protein sequence ID" value="APW38391.1"/>
    <property type="molecule type" value="Genomic_DNA"/>
</dbReference>
<dbReference type="InterPro" id="IPR023214">
    <property type="entry name" value="HAD_sf"/>
</dbReference>
<accession>A0A1P8JXH1</accession>
<sequence length="210" mass="23279">MKPSTVVFDLGAVLLHWHPIELVQRVLPAHAHNETEARRICAALFGGFVPGSAWAEFDRGAVEPEALAALLSPGTGIPVPQLLDFILAVPDHLHTKPDTAALLPRLQDQGHRLVYLSNMPQYFADRLFAERTFFHHFEDGIFSGRVGLIKPEHGIFELAERQFGLEPARTMFIDDSAHNVATAHARGWGAIQFHDAAQCEADLQAHSWLT</sequence>
<dbReference type="PANTHER" id="PTHR43611">
    <property type="entry name" value="ALPHA-D-GLUCOSE 1-PHOSPHATE PHOSPHATASE"/>
    <property type="match status" value="1"/>
</dbReference>
<evidence type="ECO:0008006" key="3">
    <source>
        <dbReference type="Google" id="ProtNLM"/>
    </source>
</evidence>
<dbReference type="OrthoDB" id="9797415at2"/>
<dbReference type="RefSeq" id="WP_076200270.1">
    <property type="nucleotide sequence ID" value="NZ_CP019236.1"/>
</dbReference>
<name>A0A1P8JXH1_9BURK</name>
<dbReference type="Pfam" id="PF00702">
    <property type="entry name" value="Hydrolase"/>
    <property type="match status" value="1"/>
</dbReference>
<dbReference type="InterPro" id="IPR036412">
    <property type="entry name" value="HAD-like_sf"/>
</dbReference>
<dbReference type="CDD" id="cd02603">
    <property type="entry name" value="HAD_sEH-N_like"/>
    <property type="match status" value="1"/>
</dbReference>
<dbReference type="NCBIfam" id="TIGR01509">
    <property type="entry name" value="HAD-SF-IA-v3"/>
    <property type="match status" value="1"/>
</dbReference>
<dbReference type="Gene3D" id="1.10.150.240">
    <property type="entry name" value="Putative phosphatase, domain 2"/>
    <property type="match status" value="1"/>
</dbReference>
<evidence type="ECO:0000313" key="2">
    <source>
        <dbReference type="Proteomes" id="UP000186609"/>
    </source>
</evidence>
<proteinExistence type="predicted"/>
<organism evidence="1 2">
    <name type="scientific">Rhodoferax koreensis</name>
    <dbReference type="NCBI Taxonomy" id="1842727"/>
    <lineage>
        <taxon>Bacteria</taxon>
        <taxon>Pseudomonadati</taxon>
        <taxon>Pseudomonadota</taxon>
        <taxon>Betaproteobacteria</taxon>
        <taxon>Burkholderiales</taxon>
        <taxon>Comamonadaceae</taxon>
        <taxon>Rhodoferax</taxon>
    </lineage>
</organism>
<dbReference type="PANTHER" id="PTHR43611:SF3">
    <property type="entry name" value="FLAVIN MONONUCLEOTIDE HYDROLASE 1, CHLOROPLATIC"/>
    <property type="match status" value="1"/>
</dbReference>
<dbReference type="InterPro" id="IPR006439">
    <property type="entry name" value="HAD-SF_hydro_IA"/>
</dbReference>
<dbReference type="SUPFAM" id="SSF56784">
    <property type="entry name" value="HAD-like"/>
    <property type="match status" value="1"/>
</dbReference>
<dbReference type="KEGG" id="rhy:RD110_15300"/>
<protein>
    <recommendedName>
        <fullName evidence="3">Haloacid dehalogenase</fullName>
    </recommendedName>
</protein>
<gene>
    <name evidence="1" type="ORF">RD110_15300</name>
</gene>
<dbReference type="AlphaFoldDB" id="A0A1P8JXH1"/>
<dbReference type="InterPro" id="IPR023198">
    <property type="entry name" value="PGP-like_dom2"/>
</dbReference>
<dbReference type="STRING" id="1842727.RD110_15300"/>
<reference evidence="1 2" key="1">
    <citation type="submission" date="2017-01" db="EMBL/GenBank/DDBJ databases">
        <authorList>
            <person name="Mah S.A."/>
            <person name="Swanson W.J."/>
            <person name="Moy G.W."/>
            <person name="Vacquier V.D."/>
        </authorList>
    </citation>
    <scope>NUCLEOTIDE SEQUENCE [LARGE SCALE GENOMIC DNA]</scope>
    <source>
        <strain evidence="1 2">DCY110</strain>
    </source>
</reference>